<accession>A0AA88HVV0</accession>
<keyword evidence="2" id="KW-1185">Reference proteome</keyword>
<reference evidence="1" key="1">
    <citation type="submission" date="2023-07" db="EMBL/GenBank/DDBJ databases">
        <title>Chromosome-level genome assembly of Artemia franciscana.</title>
        <authorList>
            <person name="Jo E."/>
        </authorList>
    </citation>
    <scope>NUCLEOTIDE SEQUENCE</scope>
    <source>
        <tissue evidence="1">Whole body</tissue>
    </source>
</reference>
<evidence type="ECO:0000313" key="1">
    <source>
        <dbReference type="EMBL" id="KAK2713086.1"/>
    </source>
</evidence>
<dbReference type="AlphaFoldDB" id="A0AA88HVV0"/>
<organism evidence="1 2">
    <name type="scientific">Artemia franciscana</name>
    <name type="common">Brine shrimp</name>
    <name type="synonym">Artemia sanfranciscana</name>
    <dbReference type="NCBI Taxonomy" id="6661"/>
    <lineage>
        <taxon>Eukaryota</taxon>
        <taxon>Metazoa</taxon>
        <taxon>Ecdysozoa</taxon>
        <taxon>Arthropoda</taxon>
        <taxon>Crustacea</taxon>
        <taxon>Branchiopoda</taxon>
        <taxon>Anostraca</taxon>
        <taxon>Artemiidae</taxon>
        <taxon>Artemia</taxon>
    </lineage>
</organism>
<comment type="caution">
    <text evidence="1">The sequence shown here is derived from an EMBL/GenBank/DDBJ whole genome shotgun (WGS) entry which is preliminary data.</text>
</comment>
<sequence length="108" mass="12041">MTPKITSGLMNYETVCDRIVIAHLKGQSNDLTLLSAYANIHDAFDHLKDKFYADLQLTLSKIPRKYILVIGSDFIARIGTRLIVSGPLATLAWATVVLKELVFSFLLC</sequence>
<evidence type="ECO:0000313" key="2">
    <source>
        <dbReference type="Proteomes" id="UP001187531"/>
    </source>
</evidence>
<dbReference type="Proteomes" id="UP001187531">
    <property type="component" value="Unassembled WGS sequence"/>
</dbReference>
<dbReference type="EMBL" id="JAVRJZ010000015">
    <property type="protein sequence ID" value="KAK2713086.1"/>
    <property type="molecule type" value="Genomic_DNA"/>
</dbReference>
<proteinExistence type="predicted"/>
<protein>
    <submittedName>
        <fullName evidence="1">Uncharacterized protein</fullName>
    </submittedName>
</protein>
<name>A0AA88HVV0_ARTSF</name>
<gene>
    <name evidence="1" type="ORF">QYM36_011695</name>
</gene>